<dbReference type="Proteomes" id="UP001333818">
    <property type="component" value="Unassembled WGS sequence"/>
</dbReference>
<evidence type="ECO:0000313" key="3">
    <source>
        <dbReference type="Proteomes" id="UP001333818"/>
    </source>
</evidence>
<dbReference type="InterPro" id="IPR047137">
    <property type="entry name" value="ORF3"/>
</dbReference>
<dbReference type="PANTHER" id="PTHR33824">
    <property type="entry name" value="POLYKETIDE CYCLASE/DEHYDRASE AND LIPID TRANSPORT SUPERFAMILY PROTEIN"/>
    <property type="match status" value="1"/>
</dbReference>
<gene>
    <name evidence="2" type="ORF">V2H45_05720</name>
</gene>
<dbReference type="InterPro" id="IPR005031">
    <property type="entry name" value="COQ10_START"/>
</dbReference>
<name>A0AAW9PWN1_9CYAN</name>
<comment type="caution">
    <text evidence="2">The sequence shown here is derived from an EMBL/GenBank/DDBJ whole genome shotgun (WGS) entry which is preliminary data.</text>
</comment>
<dbReference type="SUPFAM" id="SSF55961">
    <property type="entry name" value="Bet v1-like"/>
    <property type="match status" value="1"/>
</dbReference>
<dbReference type="InterPro" id="IPR023393">
    <property type="entry name" value="START-like_dom_sf"/>
</dbReference>
<dbReference type="Pfam" id="PF03364">
    <property type="entry name" value="Polyketide_cyc"/>
    <property type="match status" value="1"/>
</dbReference>
<reference evidence="2" key="1">
    <citation type="submission" date="2024-01" db="EMBL/GenBank/DDBJ databases">
        <title>Bank of Algae and Cyanobacteria of the Azores (BACA) strain genomes.</title>
        <authorList>
            <person name="Luz R."/>
            <person name="Cordeiro R."/>
            <person name="Fonseca A."/>
            <person name="Goncalves V."/>
        </authorList>
    </citation>
    <scope>NUCLEOTIDE SEQUENCE</scope>
    <source>
        <strain evidence="2">BACA0141</strain>
    </source>
</reference>
<proteinExistence type="predicted"/>
<accession>A0AAW9PWN1</accession>
<evidence type="ECO:0000259" key="1">
    <source>
        <dbReference type="Pfam" id="PF03364"/>
    </source>
</evidence>
<sequence length="149" mass="17390">MSDWLEHTVQIEVNHPVERIWALWANIEMMPRWMKWIQAVHITPDNPSLSSWELGSNGFTFTWRSRILKQIPNQIIQWESIDGLPNRGAIRFYGRPESTIVKMTISYAIPGIIGHLMDDIFLGRMVESTLMADLERFRDYADTITDRAS</sequence>
<dbReference type="Gene3D" id="3.30.530.20">
    <property type="match status" value="1"/>
</dbReference>
<dbReference type="PANTHER" id="PTHR33824:SF7">
    <property type="entry name" value="POLYKETIDE CYCLASE_DEHYDRASE AND LIPID TRANSPORT SUPERFAMILY PROTEIN"/>
    <property type="match status" value="1"/>
</dbReference>
<dbReference type="CDD" id="cd07817">
    <property type="entry name" value="SRPBCC_8"/>
    <property type="match status" value="1"/>
</dbReference>
<keyword evidence="3" id="KW-1185">Reference proteome</keyword>
<dbReference type="EMBL" id="JAZBJZ010000015">
    <property type="protein sequence ID" value="MEE3716239.1"/>
    <property type="molecule type" value="Genomic_DNA"/>
</dbReference>
<dbReference type="RefSeq" id="WP_330482666.1">
    <property type="nucleotide sequence ID" value="NZ_JAZBJZ010000015.1"/>
</dbReference>
<dbReference type="AlphaFoldDB" id="A0AAW9PWN1"/>
<evidence type="ECO:0000313" key="2">
    <source>
        <dbReference type="EMBL" id="MEE3716239.1"/>
    </source>
</evidence>
<feature type="domain" description="Coenzyme Q-binding protein COQ10 START" evidence="1">
    <location>
        <begin position="13"/>
        <end position="111"/>
    </location>
</feature>
<organism evidence="2 3">
    <name type="scientific">Tumidithrix elongata BACA0141</name>
    <dbReference type="NCBI Taxonomy" id="2716417"/>
    <lineage>
        <taxon>Bacteria</taxon>
        <taxon>Bacillati</taxon>
        <taxon>Cyanobacteriota</taxon>
        <taxon>Cyanophyceae</taxon>
        <taxon>Pseudanabaenales</taxon>
        <taxon>Pseudanabaenaceae</taxon>
        <taxon>Tumidithrix</taxon>
        <taxon>Tumidithrix elongata</taxon>
    </lineage>
</organism>
<protein>
    <submittedName>
        <fullName evidence="2">SRPBCC family protein</fullName>
    </submittedName>
</protein>